<keyword evidence="5 7" id="KW-0573">Peptidoglycan synthesis</keyword>
<dbReference type="Gene3D" id="2.40.440.10">
    <property type="entry name" value="L,D-transpeptidase catalytic domain-like"/>
    <property type="match status" value="1"/>
</dbReference>
<organism evidence="10 11">
    <name type="scientific">Lichenibacterium ramalinae</name>
    <dbReference type="NCBI Taxonomy" id="2316527"/>
    <lineage>
        <taxon>Bacteria</taxon>
        <taxon>Pseudomonadati</taxon>
        <taxon>Pseudomonadota</taxon>
        <taxon>Alphaproteobacteria</taxon>
        <taxon>Hyphomicrobiales</taxon>
        <taxon>Lichenihabitantaceae</taxon>
        <taxon>Lichenibacterium</taxon>
    </lineage>
</organism>
<dbReference type="InterPro" id="IPR050979">
    <property type="entry name" value="LD-transpeptidase"/>
</dbReference>
<dbReference type="GO" id="GO:0008360">
    <property type="term" value="P:regulation of cell shape"/>
    <property type="evidence" value="ECO:0007669"/>
    <property type="project" value="UniProtKB-UniRule"/>
</dbReference>
<reference evidence="10 11" key="2">
    <citation type="submission" date="2019-02" db="EMBL/GenBank/DDBJ databases">
        <title>'Lichenibacterium ramalinii' gen. nov. sp. nov., 'Lichenibacterium minor' gen. nov. sp. nov.</title>
        <authorList>
            <person name="Pankratov T."/>
        </authorList>
    </citation>
    <scope>NUCLEOTIDE SEQUENCE [LARGE SCALE GENOMIC DNA]</scope>
    <source>
        <strain evidence="10 11">RmlP001</strain>
    </source>
</reference>
<dbReference type="OrthoDB" id="463216at2"/>
<dbReference type="GO" id="GO:0016740">
    <property type="term" value="F:transferase activity"/>
    <property type="evidence" value="ECO:0007669"/>
    <property type="project" value="UniProtKB-KW"/>
</dbReference>
<evidence type="ECO:0000313" key="11">
    <source>
        <dbReference type="Proteomes" id="UP000289411"/>
    </source>
</evidence>
<evidence type="ECO:0000313" key="10">
    <source>
        <dbReference type="EMBL" id="RYB03923.1"/>
    </source>
</evidence>
<dbReference type="UniPathway" id="UPA00219"/>
<evidence type="ECO:0000256" key="1">
    <source>
        <dbReference type="ARBA" id="ARBA00004752"/>
    </source>
</evidence>
<dbReference type="InterPro" id="IPR038063">
    <property type="entry name" value="Transpep_catalytic_dom"/>
</dbReference>
<protein>
    <submittedName>
        <fullName evidence="10">L,D-transpeptidase</fullName>
    </submittedName>
</protein>
<dbReference type="PANTHER" id="PTHR30582:SF2">
    <property type="entry name" value="L,D-TRANSPEPTIDASE YCIB-RELATED"/>
    <property type="match status" value="1"/>
</dbReference>
<comment type="caution">
    <text evidence="10">The sequence shown here is derived from an EMBL/GenBank/DDBJ whole genome shotgun (WGS) entry which is preliminary data.</text>
</comment>
<dbReference type="InterPro" id="IPR005490">
    <property type="entry name" value="LD_TPept_cat_dom"/>
</dbReference>
<evidence type="ECO:0000259" key="9">
    <source>
        <dbReference type="PROSITE" id="PS52029"/>
    </source>
</evidence>
<keyword evidence="4 7" id="KW-0133">Cell shape</keyword>
<sequence length="221" mass="23555">MRVMGFVAAVLVGLVVWAAPAEAAVSIQVDLSTQTMHVRSASGAAYDWPVSTARAGFVTPRGRYGVQSLQAMHYSHKYHNSPMPHSIFFKGGYAIHGTYATGSLGAAASHGCVRLSPNNAAALYQMVRAEGASISIVGSTPGRGDVQVARRRAAEPELVAYQDDEQPVVSRRHSRRDRANAYAARQAGYGGSALGYAPARRAAPSYGDWMENPFAALMRGD</sequence>
<feature type="signal peptide" evidence="8">
    <location>
        <begin position="1"/>
        <end position="23"/>
    </location>
</feature>
<evidence type="ECO:0000256" key="7">
    <source>
        <dbReference type="PROSITE-ProRule" id="PRU01373"/>
    </source>
</evidence>
<gene>
    <name evidence="10" type="ORF">D3272_15105</name>
</gene>
<feature type="active site" description="Proton donor/acceptor" evidence="7">
    <location>
        <position position="96"/>
    </location>
</feature>
<dbReference type="PROSITE" id="PS52029">
    <property type="entry name" value="LD_TPASE"/>
    <property type="match status" value="1"/>
</dbReference>
<reference evidence="10 11" key="1">
    <citation type="submission" date="2018-09" db="EMBL/GenBank/DDBJ databases">
        <authorList>
            <person name="Grouzdev D.S."/>
            <person name="Krutkina M.S."/>
        </authorList>
    </citation>
    <scope>NUCLEOTIDE SEQUENCE [LARGE SCALE GENOMIC DNA]</scope>
    <source>
        <strain evidence="10 11">RmlP001</strain>
    </source>
</reference>
<evidence type="ECO:0000256" key="6">
    <source>
        <dbReference type="ARBA" id="ARBA00023316"/>
    </source>
</evidence>
<comment type="similarity">
    <text evidence="2">Belongs to the YkuD family.</text>
</comment>
<dbReference type="EMBL" id="QYBC01000012">
    <property type="protein sequence ID" value="RYB03923.1"/>
    <property type="molecule type" value="Genomic_DNA"/>
</dbReference>
<dbReference type="RefSeq" id="WP_129220040.1">
    <property type="nucleotide sequence ID" value="NZ_QYBC01000012.1"/>
</dbReference>
<dbReference type="GO" id="GO:0071555">
    <property type="term" value="P:cell wall organization"/>
    <property type="evidence" value="ECO:0007669"/>
    <property type="project" value="UniProtKB-UniRule"/>
</dbReference>
<keyword evidence="8" id="KW-0732">Signal</keyword>
<evidence type="ECO:0000256" key="2">
    <source>
        <dbReference type="ARBA" id="ARBA00005992"/>
    </source>
</evidence>
<dbReference type="Pfam" id="PF03734">
    <property type="entry name" value="YkuD"/>
    <property type="match status" value="1"/>
</dbReference>
<accession>A0A4Q2RA75</accession>
<comment type="pathway">
    <text evidence="1 7">Cell wall biogenesis; peptidoglycan biosynthesis.</text>
</comment>
<keyword evidence="11" id="KW-1185">Reference proteome</keyword>
<name>A0A4Q2RA75_9HYPH</name>
<dbReference type="GO" id="GO:0005576">
    <property type="term" value="C:extracellular region"/>
    <property type="evidence" value="ECO:0007669"/>
    <property type="project" value="TreeGrafter"/>
</dbReference>
<dbReference type="GO" id="GO:0018104">
    <property type="term" value="P:peptidoglycan-protein cross-linking"/>
    <property type="evidence" value="ECO:0007669"/>
    <property type="project" value="TreeGrafter"/>
</dbReference>
<feature type="active site" description="Nucleophile" evidence="7">
    <location>
        <position position="112"/>
    </location>
</feature>
<dbReference type="Proteomes" id="UP000289411">
    <property type="component" value="Unassembled WGS sequence"/>
</dbReference>
<dbReference type="CDD" id="cd16913">
    <property type="entry name" value="YkuD_like"/>
    <property type="match status" value="1"/>
</dbReference>
<keyword evidence="3" id="KW-0808">Transferase</keyword>
<keyword evidence="6 7" id="KW-0961">Cell wall biogenesis/degradation</keyword>
<feature type="chain" id="PRO_5020232029" evidence="8">
    <location>
        <begin position="24"/>
        <end position="221"/>
    </location>
</feature>
<evidence type="ECO:0000256" key="4">
    <source>
        <dbReference type="ARBA" id="ARBA00022960"/>
    </source>
</evidence>
<evidence type="ECO:0000256" key="3">
    <source>
        <dbReference type="ARBA" id="ARBA00022679"/>
    </source>
</evidence>
<proteinExistence type="inferred from homology"/>
<dbReference type="GO" id="GO:0071972">
    <property type="term" value="F:peptidoglycan L,D-transpeptidase activity"/>
    <property type="evidence" value="ECO:0007669"/>
    <property type="project" value="TreeGrafter"/>
</dbReference>
<evidence type="ECO:0000256" key="5">
    <source>
        <dbReference type="ARBA" id="ARBA00022984"/>
    </source>
</evidence>
<dbReference type="AlphaFoldDB" id="A0A4Q2RA75"/>
<dbReference type="PANTHER" id="PTHR30582">
    <property type="entry name" value="L,D-TRANSPEPTIDASE"/>
    <property type="match status" value="1"/>
</dbReference>
<feature type="domain" description="L,D-TPase catalytic" evidence="9">
    <location>
        <begin position="25"/>
        <end position="137"/>
    </location>
</feature>
<dbReference type="SUPFAM" id="SSF141523">
    <property type="entry name" value="L,D-transpeptidase catalytic domain-like"/>
    <property type="match status" value="1"/>
</dbReference>
<evidence type="ECO:0000256" key="8">
    <source>
        <dbReference type="SAM" id="SignalP"/>
    </source>
</evidence>